<feature type="transmembrane region" description="Helical" evidence="5">
    <location>
        <begin position="42"/>
        <end position="62"/>
    </location>
</feature>
<evidence type="ECO:0000256" key="5">
    <source>
        <dbReference type="SAM" id="Phobius"/>
    </source>
</evidence>
<evidence type="ECO:0000256" key="4">
    <source>
        <dbReference type="ARBA" id="ARBA00023136"/>
    </source>
</evidence>
<feature type="transmembrane region" description="Helical" evidence="5">
    <location>
        <begin position="227"/>
        <end position="248"/>
    </location>
</feature>
<dbReference type="InterPro" id="IPR007568">
    <property type="entry name" value="RTA1"/>
</dbReference>
<evidence type="ECO:0000256" key="1">
    <source>
        <dbReference type="ARBA" id="ARBA00004141"/>
    </source>
</evidence>
<dbReference type="Proteomes" id="UP000256328">
    <property type="component" value="Unassembled WGS sequence"/>
</dbReference>
<gene>
    <name evidence="6" type="ORF">BP5796_06723</name>
</gene>
<dbReference type="AlphaFoldDB" id="A0A3D8RP87"/>
<dbReference type="Pfam" id="PF04479">
    <property type="entry name" value="RTA1"/>
    <property type="match status" value="1"/>
</dbReference>
<keyword evidence="7" id="KW-1185">Reference proteome</keyword>
<comment type="caution">
    <text evidence="6">The sequence shown here is derived from an EMBL/GenBank/DDBJ whole genome shotgun (WGS) entry which is preliminary data.</text>
</comment>
<accession>A0A3D8RP87</accession>
<feature type="transmembrane region" description="Helical" evidence="5">
    <location>
        <begin position="180"/>
        <end position="206"/>
    </location>
</feature>
<comment type="subcellular location">
    <subcellularLocation>
        <location evidence="1">Membrane</location>
        <topology evidence="1">Multi-pass membrane protein</topology>
    </subcellularLocation>
</comment>
<name>A0A3D8RP87_9HELO</name>
<dbReference type="PANTHER" id="PTHR31465:SF9">
    <property type="entry name" value="SPHINGOID LONG-CHAIN BASE TRANSPORTER RSB1"/>
    <property type="match status" value="1"/>
</dbReference>
<evidence type="ECO:0000256" key="3">
    <source>
        <dbReference type="ARBA" id="ARBA00022989"/>
    </source>
</evidence>
<evidence type="ECO:0000313" key="6">
    <source>
        <dbReference type="EMBL" id="RDW75902.1"/>
    </source>
</evidence>
<dbReference type="GO" id="GO:0000324">
    <property type="term" value="C:fungal-type vacuole"/>
    <property type="evidence" value="ECO:0007669"/>
    <property type="project" value="TreeGrafter"/>
</dbReference>
<dbReference type="GO" id="GO:0005886">
    <property type="term" value="C:plasma membrane"/>
    <property type="evidence" value="ECO:0007669"/>
    <property type="project" value="TreeGrafter"/>
</dbReference>
<proteinExistence type="predicted"/>
<evidence type="ECO:0000313" key="7">
    <source>
        <dbReference type="Proteomes" id="UP000256328"/>
    </source>
</evidence>
<evidence type="ECO:0000256" key="2">
    <source>
        <dbReference type="ARBA" id="ARBA00022692"/>
    </source>
</evidence>
<sequence length="311" mass="34209">MSDLQYFLNGSVIDPISCHQTDCCTLAICPLEYALIHHLPNVAGTVIFLTLFTILLIAQIGLGIKYRTVYFTTAMVCGLILEVLGYVGRLMEHNNPFNFSAFLLNLIPLTIGPAFMCAAIYICLGRIVVTYGGGISRLAPSTYTFIFVASDFLSLLLQSAGGAVTSIAPADNRSLSQAGIHIMIAGLSLQVVSLVIFIVLCADFGYKALKNRQDWEVAHEDIWSSKRWTIFLGALVIATITILVRSAFRVAELSQGFHSKSANNEVNQLVLEGTMWKELSFGWRKNRDAETTSRAKVIKSESDFQKPAVEK</sequence>
<dbReference type="OrthoDB" id="4521223at2759"/>
<reference evidence="6 7" key="1">
    <citation type="journal article" date="2018" name="IMA Fungus">
        <title>IMA Genome-F 9: Draft genome sequence of Annulohypoxylon stygium, Aspergillus mulundensis, Berkeleyomyces basicola (syn. Thielaviopsis basicola), Ceratocystis smalleyi, two Cercospora beticola strains, Coleophoma cylindrospora, Fusarium fracticaudum, Phialophora cf. hyalina, and Morchella septimelata.</title>
        <authorList>
            <person name="Wingfield B.D."/>
            <person name="Bills G.F."/>
            <person name="Dong Y."/>
            <person name="Huang W."/>
            <person name="Nel W.J."/>
            <person name="Swalarsk-Parry B.S."/>
            <person name="Vaghefi N."/>
            <person name="Wilken P.M."/>
            <person name="An Z."/>
            <person name="de Beer Z.W."/>
            <person name="De Vos L."/>
            <person name="Chen L."/>
            <person name="Duong T.A."/>
            <person name="Gao Y."/>
            <person name="Hammerbacher A."/>
            <person name="Kikkert J.R."/>
            <person name="Li Y."/>
            <person name="Li H."/>
            <person name="Li K."/>
            <person name="Li Q."/>
            <person name="Liu X."/>
            <person name="Ma X."/>
            <person name="Naidoo K."/>
            <person name="Pethybridge S.J."/>
            <person name="Sun J."/>
            <person name="Steenkamp E.T."/>
            <person name="van der Nest M.A."/>
            <person name="van Wyk S."/>
            <person name="Wingfield M.J."/>
            <person name="Xiong C."/>
            <person name="Yue Q."/>
            <person name="Zhang X."/>
        </authorList>
    </citation>
    <scope>NUCLEOTIDE SEQUENCE [LARGE SCALE GENOMIC DNA]</scope>
    <source>
        <strain evidence="6 7">BP5796</strain>
    </source>
</reference>
<dbReference type="PANTHER" id="PTHR31465">
    <property type="entry name" value="PROTEIN RTA1-RELATED"/>
    <property type="match status" value="1"/>
</dbReference>
<feature type="transmembrane region" description="Helical" evidence="5">
    <location>
        <begin position="69"/>
        <end position="87"/>
    </location>
</feature>
<dbReference type="EMBL" id="PDLN01000009">
    <property type="protein sequence ID" value="RDW75902.1"/>
    <property type="molecule type" value="Genomic_DNA"/>
</dbReference>
<keyword evidence="4 5" id="KW-0472">Membrane</keyword>
<keyword evidence="2 5" id="KW-0812">Transmembrane</keyword>
<feature type="transmembrane region" description="Helical" evidence="5">
    <location>
        <begin position="99"/>
        <end position="124"/>
    </location>
</feature>
<evidence type="ECO:0008006" key="8">
    <source>
        <dbReference type="Google" id="ProtNLM"/>
    </source>
</evidence>
<protein>
    <recommendedName>
        <fullName evidence="8">RTA1-domain-containing protein</fullName>
    </recommendedName>
</protein>
<organism evidence="6 7">
    <name type="scientific">Coleophoma crateriformis</name>
    <dbReference type="NCBI Taxonomy" id="565419"/>
    <lineage>
        <taxon>Eukaryota</taxon>
        <taxon>Fungi</taxon>
        <taxon>Dikarya</taxon>
        <taxon>Ascomycota</taxon>
        <taxon>Pezizomycotina</taxon>
        <taxon>Leotiomycetes</taxon>
        <taxon>Helotiales</taxon>
        <taxon>Dermateaceae</taxon>
        <taxon>Coleophoma</taxon>
    </lineage>
</organism>
<keyword evidence="3 5" id="KW-1133">Transmembrane helix</keyword>
<feature type="transmembrane region" description="Helical" evidence="5">
    <location>
        <begin position="145"/>
        <end position="168"/>
    </location>
</feature>